<dbReference type="GO" id="GO:0016540">
    <property type="term" value="P:protein autoprocessing"/>
    <property type="evidence" value="ECO:0007669"/>
    <property type="project" value="InterPro"/>
</dbReference>
<evidence type="ECO:0000313" key="2">
    <source>
        <dbReference type="EMBL" id="CAF1627551.1"/>
    </source>
</evidence>
<feature type="domain" description="Hedgehog protein Hint" evidence="1">
    <location>
        <begin position="61"/>
        <end position="116"/>
    </location>
</feature>
<evidence type="ECO:0000313" key="4">
    <source>
        <dbReference type="Proteomes" id="UP000677228"/>
    </source>
</evidence>
<dbReference type="AlphaFoldDB" id="A0A8S2G4G4"/>
<evidence type="ECO:0000313" key="3">
    <source>
        <dbReference type="EMBL" id="CAF4451460.1"/>
    </source>
</evidence>
<sequence length="125" mass="13446">TRYTTSHCGSCNYVCPSYAHSSQSCPTGICVMSCDTGYSNCDGSITNDCEADLSSTSTCGACGGACFHGDELVSMISGEYKEAIHLLSGDRVYSLNEQNQIIEDEVIMMVHKEPNATGYGEKHTY</sequence>
<protein>
    <recommendedName>
        <fullName evidence="1">Hedgehog protein Hint domain-containing protein</fullName>
    </recommendedName>
</protein>
<dbReference type="Gene3D" id="2.170.16.10">
    <property type="entry name" value="Hedgehog/Intein (Hint) domain"/>
    <property type="match status" value="1"/>
</dbReference>
<proteinExistence type="predicted"/>
<name>A0A8S2G4G4_9BILA</name>
<comment type="caution">
    <text evidence="2">The sequence shown here is derived from an EMBL/GenBank/DDBJ whole genome shotgun (WGS) entry which is preliminary data.</text>
</comment>
<organism evidence="2 4">
    <name type="scientific">Didymodactylos carnosus</name>
    <dbReference type="NCBI Taxonomy" id="1234261"/>
    <lineage>
        <taxon>Eukaryota</taxon>
        <taxon>Metazoa</taxon>
        <taxon>Spiralia</taxon>
        <taxon>Gnathifera</taxon>
        <taxon>Rotifera</taxon>
        <taxon>Eurotatoria</taxon>
        <taxon>Bdelloidea</taxon>
        <taxon>Philodinida</taxon>
        <taxon>Philodinidae</taxon>
        <taxon>Didymodactylos</taxon>
    </lineage>
</organism>
<accession>A0A8S2G4G4</accession>
<feature type="non-terminal residue" evidence="2">
    <location>
        <position position="1"/>
    </location>
</feature>
<dbReference type="Pfam" id="PF01079">
    <property type="entry name" value="Hint"/>
    <property type="match status" value="1"/>
</dbReference>
<evidence type="ECO:0000259" key="1">
    <source>
        <dbReference type="Pfam" id="PF01079"/>
    </source>
</evidence>
<dbReference type="Proteomes" id="UP000682733">
    <property type="component" value="Unassembled WGS sequence"/>
</dbReference>
<dbReference type="SUPFAM" id="SSF51294">
    <property type="entry name" value="Hedgehog/intein (Hint) domain"/>
    <property type="match status" value="1"/>
</dbReference>
<dbReference type="Proteomes" id="UP000677228">
    <property type="component" value="Unassembled WGS sequence"/>
</dbReference>
<gene>
    <name evidence="2" type="ORF">OVA965_LOCUS43538</name>
    <name evidence="3" type="ORF">TMI583_LOCUS45846</name>
</gene>
<dbReference type="EMBL" id="CAJNOK010057846">
    <property type="protein sequence ID" value="CAF1627551.1"/>
    <property type="molecule type" value="Genomic_DNA"/>
</dbReference>
<dbReference type="InterPro" id="IPR036844">
    <property type="entry name" value="Hint_dom_sf"/>
</dbReference>
<dbReference type="InterPro" id="IPR001767">
    <property type="entry name" value="Hedgehog_Hint"/>
</dbReference>
<dbReference type="EMBL" id="CAJOBA010083224">
    <property type="protein sequence ID" value="CAF4451460.1"/>
    <property type="molecule type" value="Genomic_DNA"/>
</dbReference>
<reference evidence="2" key="1">
    <citation type="submission" date="2021-02" db="EMBL/GenBank/DDBJ databases">
        <authorList>
            <person name="Nowell W R."/>
        </authorList>
    </citation>
    <scope>NUCLEOTIDE SEQUENCE</scope>
</reference>